<dbReference type="GO" id="GO:0015418">
    <property type="term" value="F:ABC-type quaternary ammonium compound transporting activity"/>
    <property type="evidence" value="ECO:0007669"/>
    <property type="project" value="UniProtKB-EC"/>
</dbReference>
<name>A0A239PVY7_9RHOB</name>
<dbReference type="FunFam" id="3.40.50.300:FF:000201">
    <property type="entry name" value="Glycine betaine/L-proline ABC transporter ATP-binding protein"/>
    <property type="match status" value="1"/>
</dbReference>
<keyword evidence="7" id="KW-0997">Cell inner membrane</keyword>
<dbReference type="NCBIfam" id="TIGR01186">
    <property type="entry name" value="proV"/>
    <property type="match status" value="1"/>
</dbReference>
<dbReference type="SMART" id="SM00382">
    <property type="entry name" value="AAA"/>
    <property type="match status" value="1"/>
</dbReference>
<keyword evidence="3 7" id="KW-0547">Nucleotide-binding</keyword>
<dbReference type="Gene3D" id="3.40.50.300">
    <property type="entry name" value="P-loop containing nucleotide triphosphate hydrolases"/>
    <property type="match status" value="1"/>
</dbReference>
<dbReference type="InterPro" id="IPR003593">
    <property type="entry name" value="AAA+_ATPase"/>
</dbReference>
<comment type="subunit">
    <text evidence="7">The complex is probably composed of two ATP-binding proteins, two transmembrane proteins and a solute-binding protein.</text>
</comment>
<dbReference type="InterPro" id="IPR003439">
    <property type="entry name" value="ABC_transporter-like_ATP-bd"/>
</dbReference>
<accession>A0A239PVY7</accession>
<evidence type="ECO:0000313" key="10">
    <source>
        <dbReference type="Proteomes" id="UP000198307"/>
    </source>
</evidence>
<dbReference type="OrthoDB" id="9802264at2"/>
<comment type="subunit">
    <text evidence="6">The complex is probably composed of two ATP-binding proteins (TmoW), two transmembrane proteins (TmoV) and a solute-binding protein (TmoX).</text>
</comment>
<gene>
    <name evidence="9" type="ORF">SAMN05444959_10647</name>
</gene>
<dbReference type="InterPro" id="IPR051921">
    <property type="entry name" value="ABC_osmolyte_uptake_ATP-bind"/>
</dbReference>
<keyword evidence="4 7" id="KW-0067">ATP-binding</keyword>
<evidence type="ECO:0000256" key="2">
    <source>
        <dbReference type="ARBA" id="ARBA00022448"/>
    </source>
</evidence>
<dbReference type="GO" id="GO:0006970">
    <property type="term" value="P:response to osmotic stress"/>
    <property type="evidence" value="ECO:0007669"/>
    <property type="project" value="UniProtKB-ARBA"/>
</dbReference>
<dbReference type="GO" id="GO:0016887">
    <property type="term" value="F:ATP hydrolysis activity"/>
    <property type="evidence" value="ECO:0007669"/>
    <property type="project" value="UniProtKB-UniRule"/>
</dbReference>
<comment type="catalytic activity">
    <reaction evidence="5">
        <text>a quaternary ammonium(out) + ATP + H2O = a quaternary ammonium(in) + ADP + phosphate + H(+)</text>
        <dbReference type="Rhea" id="RHEA:11036"/>
        <dbReference type="ChEBI" id="CHEBI:15377"/>
        <dbReference type="ChEBI" id="CHEBI:15378"/>
        <dbReference type="ChEBI" id="CHEBI:30616"/>
        <dbReference type="ChEBI" id="CHEBI:35267"/>
        <dbReference type="ChEBI" id="CHEBI:43474"/>
        <dbReference type="ChEBI" id="CHEBI:456216"/>
        <dbReference type="EC" id="7.6.2.9"/>
    </reaction>
    <physiologicalReaction direction="left-to-right" evidence="5">
        <dbReference type="Rhea" id="RHEA:11037"/>
    </physiologicalReaction>
</comment>
<dbReference type="SUPFAM" id="SSF52540">
    <property type="entry name" value="P-loop containing nucleoside triphosphate hydrolases"/>
    <property type="match status" value="1"/>
</dbReference>
<dbReference type="PANTHER" id="PTHR43869">
    <property type="entry name" value="GLYCINE BETAINE/PROLINE BETAINE TRANSPORT SYSTEM ATP-BINDING PROTEIN PROV"/>
    <property type="match status" value="1"/>
</dbReference>
<dbReference type="PANTHER" id="PTHR43869:SF1">
    <property type="entry name" value="GLYCINE BETAINE_PROLINE BETAINE TRANSPORT SYSTEM ATP-BINDING PROTEIN PROV"/>
    <property type="match status" value="1"/>
</dbReference>
<sequence>MAGEIAIDARGVWKVFGARAKEALQAIRNEGLSKAEVRDRFDCVVGVADANFQIRQGELFCVMGLSGSGKSTLVRHVNRLLEPTDGHIFIDGDDVMGLNDAELRDLRNRRVAMVFQNFGLMPHRTVRDNVAMPLEIRGTGKARRWEEADRVLEMVDLCGWEDKYAHELSGGMQQRVGLARAIASDPEILLMDEPFSALDPLIRKQLQDQFMDLSRKLGKTTMFITHDLDEAIRIGHRIAIMKDGRIVQIGTPEEIILNPADDYVADFVAGISKLNLILAHSVMQPVAEFEALHGAVPADANAARPDMDLGDLMNLAIEGHGIVAVRDDHATVGVINRASLLRAIQSSQA</sequence>
<dbReference type="PROSITE" id="PS00211">
    <property type="entry name" value="ABC_TRANSPORTER_1"/>
    <property type="match status" value="1"/>
</dbReference>
<comment type="subcellular location">
    <subcellularLocation>
        <location evidence="7">Cell inner membrane</location>
        <topology evidence="7">Peripheral membrane protein</topology>
    </subcellularLocation>
</comment>
<dbReference type="EC" id="7.6.2.9" evidence="7"/>
<dbReference type="InterPro" id="IPR027417">
    <property type="entry name" value="P-loop_NTPase"/>
</dbReference>
<evidence type="ECO:0000256" key="1">
    <source>
        <dbReference type="ARBA" id="ARBA00005417"/>
    </source>
</evidence>
<protein>
    <recommendedName>
        <fullName evidence="7">Quaternary amine transport ATP-binding protein</fullName>
        <ecNumber evidence="7">7.6.2.9</ecNumber>
    </recommendedName>
</protein>
<dbReference type="InterPro" id="IPR017871">
    <property type="entry name" value="ABC_transporter-like_CS"/>
</dbReference>
<keyword evidence="10" id="KW-1185">Reference proteome</keyword>
<reference evidence="9 10" key="1">
    <citation type="submission" date="2017-07" db="EMBL/GenBank/DDBJ databases">
        <authorList>
            <person name="Sun Z.S."/>
            <person name="Albrecht U."/>
            <person name="Echele G."/>
            <person name="Lee C.C."/>
        </authorList>
    </citation>
    <scope>NUCLEOTIDE SEQUENCE [LARGE SCALE GENOMIC DNA]</scope>
    <source>
        <strain evidence="9 10">DSM 14827</strain>
    </source>
</reference>
<keyword evidence="7" id="KW-1003">Cell membrane</keyword>
<dbReference type="AlphaFoldDB" id="A0A239PVY7"/>
<keyword evidence="2 7" id="KW-0813">Transport</keyword>
<dbReference type="Pfam" id="PF00005">
    <property type="entry name" value="ABC_tran"/>
    <property type="match status" value="1"/>
</dbReference>
<dbReference type="InterPro" id="IPR005892">
    <property type="entry name" value="Gly-betaine_transp_ATP-bd"/>
</dbReference>
<dbReference type="CDD" id="cd03294">
    <property type="entry name" value="ABC_Pro_Gly_Betaine"/>
    <property type="match status" value="1"/>
</dbReference>
<dbReference type="EMBL" id="FZQB01000006">
    <property type="protein sequence ID" value="SNT73867.1"/>
    <property type="molecule type" value="Genomic_DNA"/>
</dbReference>
<feature type="domain" description="ABC transporter" evidence="8">
    <location>
        <begin position="27"/>
        <end position="268"/>
    </location>
</feature>
<evidence type="ECO:0000259" key="8">
    <source>
        <dbReference type="PROSITE" id="PS50893"/>
    </source>
</evidence>
<evidence type="ECO:0000256" key="6">
    <source>
        <dbReference type="ARBA" id="ARBA00061968"/>
    </source>
</evidence>
<dbReference type="Proteomes" id="UP000198307">
    <property type="component" value="Unassembled WGS sequence"/>
</dbReference>
<evidence type="ECO:0000256" key="4">
    <source>
        <dbReference type="ARBA" id="ARBA00022840"/>
    </source>
</evidence>
<evidence type="ECO:0000256" key="3">
    <source>
        <dbReference type="ARBA" id="ARBA00022741"/>
    </source>
</evidence>
<dbReference type="RefSeq" id="WP_089344240.1">
    <property type="nucleotide sequence ID" value="NZ_CP067130.1"/>
</dbReference>
<dbReference type="GO" id="GO:0031460">
    <property type="term" value="P:glycine betaine transport"/>
    <property type="evidence" value="ECO:0007669"/>
    <property type="project" value="InterPro"/>
</dbReference>
<dbReference type="GO" id="GO:0005524">
    <property type="term" value="F:ATP binding"/>
    <property type="evidence" value="ECO:0007669"/>
    <property type="project" value="UniProtKB-UniRule"/>
</dbReference>
<dbReference type="GO" id="GO:0006865">
    <property type="term" value="P:amino acid transport"/>
    <property type="evidence" value="ECO:0007669"/>
    <property type="project" value="UniProtKB-UniRule"/>
</dbReference>
<dbReference type="PROSITE" id="PS50893">
    <property type="entry name" value="ABC_TRANSPORTER_2"/>
    <property type="match status" value="1"/>
</dbReference>
<evidence type="ECO:0000256" key="5">
    <source>
        <dbReference type="ARBA" id="ARBA00051811"/>
    </source>
</evidence>
<dbReference type="GO" id="GO:0005886">
    <property type="term" value="C:plasma membrane"/>
    <property type="evidence" value="ECO:0007669"/>
    <property type="project" value="UniProtKB-SubCell"/>
</dbReference>
<evidence type="ECO:0000313" key="9">
    <source>
        <dbReference type="EMBL" id="SNT73867.1"/>
    </source>
</evidence>
<proteinExistence type="inferred from homology"/>
<keyword evidence="7" id="KW-0472">Membrane</keyword>
<evidence type="ECO:0000256" key="7">
    <source>
        <dbReference type="RuleBase" id="RU369116"/>
    </source>
</evidence>
<comment type="similarity">
    <text evidence="1 7">Belongs to the ABC transporter superfamily.</text>
</comment>
<organism evidence="9 10">
    <name type="scientific">Paracoccus seriniphilus</name>
    <dbReference type="NCBI Taxonomy" id="184748"/>
    <lineage>
        <taxon>Bacteria</taxon>
        <taxon>Pseudomonadati</taxon>
        <taxon>Pseudomonadota</taxon>
        <taxon>Alphaproteobacteria</taxon>
        <taxon>Rhodobacterales</taxon>
        <taxon>Paracoccaceae</taxon>
        <taxon>Paracoccus</taxon>
    </lineage>
</organism>